<dbReference type="PROSITE" id="PS50090">
    <property type="entry name" value="MYB_LIKE"/>
    <property type="match status" value="1"/>
</dbReference>
<evidence type="ECO:0000256" key="5">
    <source>
        <dbReference type="ARBA" id="ARBA00023163"/>
    </source>
</evidence>
<evidence type="ECO:0000256" key="4">
    <source>
        <dbReference type="ARBA" id="ARBA00023125"/>
    </source>
</evidence>
<evidence type="ECO:0000259" key="8">
    <source>
        <dbReference type="PROSITE" id="PS50090"/>
    </source>
</evidence>
<reference evidence="9" key="1">
    <citation type="submission" date="2023-04" db="EMBL/GenBank/DDBJ databases">
        <authorList>
            <person name="Vijverberg K."/>
            <person name="Xiong W."/>
            <person name="Schranz E."/>
        </authorList>
    </citation>
    <scope>NUCLEOTIDE SEQUENCE</scope>
</reference>
<feature type="compositionally biased region" description="Low complexity" evidence="7">
    <location>
        <begin position="435"/>
        <end position="444"/>
    </location>
</feature>
<feature type="region of interest" description="Disordered" evidence="7">
    <location>
        <begin position="430"/>
        <end position="465"/>
    </location>
</feature>
<dbReference type="EMBL" id="OX465077">
    <property type="protein sequence ID" value="CAI9267959.1"/>
    <property type="molecule type" value="Genomic_DNA"/>
</dbReference>
<dbReference type="AlphaFoldDB" id="A0AA35Y5E8"/>
<dbReference type="PANTHER" id="PTHR21654">
    <property type="entry name" value="FI21293P1"/>
    <property type="match status" value="1"/>
</dbReference>
<proteinExistence type="predicted"/>
<accession>A0AA35Y5E8</accession>
<keyword evidence="6" id="KW-0539">Nucleus</keyword>
<keyword evidence="5" id="KW-0804">Transcription</keyword>
<keyword evidence="2" id="KW-0677">Repeat</keyword>
<gene>
    <name evidence="9" type="ORF">LSALG_LOCUS8413</name>
</gene>
<evidence type="ECO:0000313" key="10">
    <source>
        <dbReference type="Proteomes" id="UP001177003"/>
    </source>
</evidence>
<dbReference type="GO" id="GO:0005634">
    <property type="term" value="C:nucleus"/>
    <property type="evidence" value="ECO:0007669"/>
    <property type="project" value="UniProtKB-SubCell"/>
</dbReference>
<dbReference type="Proteomes" id="UP001177003">
    <property type="component" value="Chromosome 1"/>
</dbReference>
<evidence type="ECO:0000256" key="2">
    <source>
        <dbReference type="ARBA" id="ARBA00022737"/>
    </source>
</evidence>
<keyword evidence="10" id="KW-1185">Reference proteome</keyword>
<dbReference type="FunFam" id="1.10.10.60:FF:000061">
    <property type="entry name" value="Trihelix transcription factor GT-2"/>
    <property type="match status" value="2"/>
</dbReference>
<feature type="domain" description="Myb-like" evidence="8">
    <location>
        <begin position="100"/>
        <end position="159"/>
    </location>
</feature>
<keyword evidence="4" id="KW-0238">DNA-binding</keyword>
<dbReference type="CDD" id="cd12203">
    <property type="entry name" value="GT1"/>
    <property type="match status" value="2"/>
</dbReference>
<keyword evidence="3" id="KW-0805">Transcription regulation</keyword>
<protein>
    <recommendedName>
        <fullName evidence="8">Myb-like domain-containing protein</fullName>
    </recommendedName>
</protein>
<evidence type="ECO:0000256" key="6">
    <source>
        <dbReference type="ARBA" id="ARBA00023242"/>
    </source>
</evidence>
<evidence type="ECO:0000256" key="7">
    <source>
        <dbReference type="SAM" id="MobiDB-lite"/>
    </source>
</evidence>
<evidence type="ECO:0000313" key="9">
    <source>
        <dbReference type="EMBL" id="CAI9267959.1"/>
    </source>
</evidence>
<evidence type="ECO:0000256" key="1">
    <source>
        <dbReference type="ARBA" id="ARBA00004123"/>
    </source>
</evidence>
<feature type="compositionally biased region" description="Basic and acidic residues" evidence="7">
    <location>
        <begin position="448"/>
        <end position="462"/>
    </location>
</feature>
<dbReference type="PANTHER" id="PTHR21654:SF75">
    <property type="entry name" value="TRANSCRIPTION FACTOR MYB FAMILY"/>
    <property type="match status" value="1"/>
</dbReference>
<name>A0AA35Y5E8_LACSI</name>
<dbReference type="GO" id="GO:0006355">
    <property type="term" value="P:regulation of DNA-templated transcription"/>
    <property type="evidence" value="ECO:0007669"/>
    <property type="project" value="UniProtKB-ARBA"/>
</dbReference>
<evidence type="ECO:0000256" key="3">
    <source>
        <dbReference type="ARBA" id="ARBA00023015"/>
    </source>
</evidence>
<dbReference type="InterPro" id="IPR001005">
    <property type="entry name" value="SANT/Myb"/>
</dbReference>
<dbReference type="Pfam" id="PF13837">
    <property type="entry name" value="Myb_DNA-bind_4"/>
    <property type="match status" value="2"/>
</dbReference>
<comment type="subcellular location">
    <subcellularLocation>
        <location evidence="1">Nucleus</location>
    </subcellularLocation>
</comment>
<dbReference type="InterPro" id="IPR044822">
    <property type="entry name" value="Myb_DNA-bind_4"/>
</dbReference>
<sequence>MDETYRLRDLSHYMNGTPIFPSISLQPQTQPPRDLHYAMVMLGGGPGGGGMSFGSDSTMGMGSTTSGLSADSGGGVGGGGGGGCGSGGNGLDMEIGGYGGRWTREETLTLLEIRSGLDSMFKEANHKGPVWDEVSRIMSVEHGYRRSGKKCCEKFENLYKYYKKIKGGKAGRQDKKHYRFFSQIEAIYGETNASTNQDQDPNLLSVSNNLHLSNNPSVFDPSSSDFGNHYAPLVPFKEDSDCVERTDNKKSLGKKYWKTMITDFIETKTQTLMAKQDAWMEKMMRTIDEKEKERISKEKQWRKENAARLEIEKKFRAKERAWMESRDSALMEALHKLTENKSCSIKSSSPEHSNDQNHNVAGWGENEITHLIQLRTSMETRFEHGGCMEEVLWEEIALSMACLGYNRNALICKTKWDHINFQLRTKKRKENTRCSNSYSNHNNNIHQAGERSDSQNDPHNDGGYRALMNDPELIGNYYGNKITKGVKY</sequence>
<dbReference type="GO" id="GO:0003677">
    <property type="term" value="F:DNA binding"/>
    <property type="evidence" value="ECO:0007669"/>
    <property type="project" value="UniProtKB-KW"/>
</dbReference>
<dbReference type="Gene3D" id="1.10.10.60">
    <property type="entry name" value="Homeodomain-like"/>
    <property type="match status" value="2"/>
</dbReference>
<organism evidence="9 10">
    <name type="scientific">Lactuca saligna</name>
    <name type="common">Willowleaf lettuce</name>
    <dbReference type="NCBI Taxonomy" id="75948"/>
    <lineage>
        <taxon>Eukaryota</taxon>
        <taxon>Viridiplantae</taxon>
        <taxon>Streptophyta</taxon>
        <taxon>Embryophyta</taxon>
        <taxon>Tracheophyta</taxon>
        <taxon>Spermatophyta</taxon>
        <taxon>Magnoliopsida</taxon>
        <taxon>eudicotyledons</taxon>
        <taxon>Gunneridae</taxon>
        <taxon>Pentapetalae</taxon>
        <taxon>asterids</taxon>
        <taxon>campanulids</taxon>
        <taxon>Asterales</taxon>
        <taxon>Asteraceae</taxon>
        <taxon>Cichorioideae</taxon>
        <taxon>Cichorieae</taxon>
        <taxon>Lactucinae</taxon>
        <taxon>Lactuca</taxon>
    </lineage>
</organism>